<dbReference type="GO" id="GO:0005634">
    <property type="term" value="C:nucleus"/>
    <property type="evidence" value="ECO:0007669"/>
    <property type="project" value="UniProtKB-SubCell"/>
</dbReference>
<evidence type="ECO:0000256" key="5">
    <source>
        <dbReference type="ARBA" id="ARBA00023125"/>
    </source>
</evidence>
<protein>
    <recommendedName>
        <fullName evidence="10">Zn(2)-C6 fungal-type domain-containing protein</fullName>
    </recommendedName>
</protein>
<sequence length="885" mass="96607">MPRLASRSDPFTFPDASDLMVLETPLLRVSRPVAACMRCRTAKIRCDGKLPACTSCERANKAAECSSTNDQFAKGKERSYVATLESKVEKLEKRLMEASARRKSSTITMIDLAATPRRVSAAANVGGVAGADRSNPQDKRAAIRKEASNIDDLVSDFGLLAVNSTARDFYGFTSSMTYARLILSAAAQETLPSGMTKALPQKFEAVPLVQHYLNTLGLVLPFFEETSFYASMDNVYQPEATRASPFDRFLVRMVLAIASASMSDQRGDTPYLDALGHLCEALEDTDGILHPGSLQSIQAMLLLAVYATFDPHHFDSWTLVGAASRAMVDLGIHQDPSKSVKMPKQKLELRRRIFYCVYALDRSTALVQTRAFSFSDDSAQVAFPFQSRASASVKKDSPPSPLWQPASVSALEYFRLRQIQSRWYTLFFQSGRTPMDNPYAHIWQTYHEMTAWYDGLSPNIPTTVRQIFHLELLYSYVYLLSPSARCPAINSYAQRLIFEHCIAYASKIASIVATIQRDKKAALIPLTFYDAMRVYMTGRQFIDVLARSPTELLNPIPPTPPAVLAPSPPGDDGEIDPLAPATEIAPPRIPDPYMDPPHATSAHSTGSAFTINDPTTRSTQAIQDFTDILSYFGVRFGFISWRDRFSRESAPLLATLLRQSQQNEASANAMGVGNMTSYAGMGSHGHSPNHGLMQVPSHSPGQSHAATNLPPHGMIHPHQQHPQQLMQTHSHQIPIAPHTSPAQLSPAQLSPAQQLLSTSPGHLNPSPSHQPSSSPGTMHGFPPLSRATSHGSATSSQPPNYWRHPSPHQPPQPPQQPIYTTSPPPAYGYGQPWTGNSGHGVTGVGQGQTEQGNASGPPMSMADPALGGMAGWDTMPSGNQNTRFG</sequence>
<keyword evidence="5" id="KW-0238">DNA-binding</keyword>
<dbReference type="Gene3D" id="4.10.240.10">
    <property type="entry name" value="Zn(2)-C6 fungal-type DNA-binding domain"/>
    <property type="match status" value="1"/>
</dbReference>
<evidence type="ECO:0000313" key="12">
    <source>
        <dbReference type="Proteomes" id="UP000504638"/>
    </source>
</evidence>
<keyword evidence="7" id="KW-0539">Nucleus</keyword>
<feature type="compositionally biased region" description="Polar residues" evidence="9">
    <location>
        <begin position="740"/>
        <end position="761"/>
    </location>
</feature>
<dbReference type="GO" id="GO:0045944">
    <property type="term" value="P:positive regulation of transcription by RNA polymerase II"/>
    <property type="evidence" value="ECO:0007669"/>
    <property type="project" value="TreeGrafter"/>
</dbReference>
<dbReference type="RefSeq" id="XP_033539035.1">
    <property type="nucleotide sequence ID" value="XM_033680923.1"/>
</dbReference>
<dbReference type="GO" id="GO:0000981">
    <property type="term" value="F:DNA-binding transcription factor activity, RNA polymerase II-specific"/>
    <property type="evidence" value="ECO:0007669"/>
    <property type="project" value="InterPro"/>
</dbReference>
<reference evidence="13" key="2">
    <citation type="submission" date="2020-04" db="EMBL/GenBank/DDBJ databases">
        <authorList>
            <consortium name="NCBI Genome Project"/>
        </authorList>
    </citation>
    <scope>NUCLEOTIDE SEQUENCE</scope>
    <source>
        <strain evidence="13">CBS 781.70</strain>
    </source>
</reference>
<feature type="compositionally biased region" description="Pro residues" evidence="9">
    <location>
        <begin position="807"/>
        <end position="826"/>
    </location>
</feature>
<keyword evidence="8" id="KW-0175">Coiled coil</keyword>
<dbReference type="GO" id="GO:0008270">
    <property type="term" value="F:zinc ion binding"/>
    <property type="evidence" value="ECO:0007669"/>
    <property type="project" value="InterPro"/>
</dbReference>
<dbReference type="SMART" id="SM00906">
    <property type="entry name" value="Fungal_trans"/>
    <property type="match status" value="1"/>
</dbReference>
<feature type="compositionally biased region" description="Polar residues" evidence="9">
    <location>
        <begin position="786"/>
        <end position="799"/>
    </location>
</feature>
<feature type="compositionally biased region" description="Low complexity" evidence="9">
    <location>
        <begin position="710"/>
        <end position="724"/>
    </location>
</feature>
<feature type="compositionally biased region" description="Gly residues" evidence="9">
    <location>
        <begin position="837"/>
        <end position="846"/>
    </location>
</feature>
<evidence type="ECO:0000313" key="11">
    <source>
        <dbReference type="EMBL" id="KAF1817404.1"/>
    </source>
</evidence>
<keyword evidence="4" id="KW-0805">Transcription regulation</keyword>
<dbReference type="Proteomes" id="UP000504638">
    <property type="component" value="Unplaced"/>
</dbReference>
<gene>
    <name evidence="11 13" type="ORF">P152DRAFT_469844</name>
</gene>
<dbReference type="OrthoDB" id="5319458at2759"/>
<proteinExistence type="predicted"/>
<accession>A0A6G1GHB8</accession>
<dbReference type="CDD" id="cd12148">
    <property type="entry name" value="fungal_TF_MHR"/>
    <property type="match status" value="1"/>
</dbReference>
<keyword evidence="3" id="KW-0862">Zinc</keyword>
<dbReference type="PANTHER" id="PTHR47782">
    <property type="entry name" value="ZN(II)2CYS6 TRANSCRIPTION FACTOR (EUROFUNG)-RELATED"/>
    <property type="match status" value="1"/>
</dbReference>
<dbReference type="GO" id="GO:0043565">
    <property type="term" value="F:sequence-specific DNA binding"/>
    <property type="evidence" value="ECO:0007669"/>
    <property type="project" value="TreeGrafter"/>
</dbReference>
<evidence type="ECO:0000256" key="3">
    <source>
        <dbReference type="ARBA" id="ARBA00022833"/>
    </source>
</evidence>
<feature type="region of interest" description="Disordered" evidence="9">
    <location>
        <begin position="678"/>
        <end position="885"/>
    </location>
</feature>
<evidence type="ECO:0000256" key="7">
    <source>
        <dbReference type="ARBA" id="ARBA00023242"/>
    </source>
</evidence>
<dbReference type="SUPFAM" id="SSF57701">
    <property type="entry name" value="Zn2/Cys6 DNA-binding domain"/>
    <property type="match status" value="1"/>
</dbReference>
<dbReference type="EMBL" id="ML975149">
    <property type="protein sequence ID" value="KAF1817404.1"/>
    <property type="molecule type" value="Genomic_DNA"/>
</dbReference>
<dbReference type="GeneID" id="54421493"/>
<evidence type="ECO:0000256" key="8">
    <source>
        <dbReference type="SAM" id="Coils"/>
    </source>
</evidence>
<name>A0A6G1GHB8_9PEZI</name>
<evidence type="ECO:0000313" key="13">
    <source>
        <dbReference type="RefSeq" id="XP_033539035.1"/>
    </source>
</evidence>
<reference evidence="13" key="3">
    <citation type="submission" date="2025-04" db="UniProtKB">
        <authorList>
            <consortium name="RefSeq"/>
        </authorList>
    </citation>
    <scope>IDENTIFICATION</scope>
    <source>
        <strain evidence="13">CBS 781.70</strain>
    </source>
</reference>
<keyword evidence="12" id="KW-1185">Reference proteome</keyword>
<dbReference type="InterPro" id="IPR036864">
    <property type="entry name" value="Zn2-C6_fun-type_DNA-bd_sf"/>
</dbReference>
<evidence type="ECO:0000256" key="6">
    <source>
        <dbReference type="ARBA" id="ARBA00023163"/>
    </source>
</evidence>
<dbReference type="AlphaFoldDB" id="A0A6G1GHB8"/>
<feature type="coiled-coil region" evidence="8">
    <location>
        <begin position="81"/>
        <end position="108"/>
    </location>
</feature>
<feature type="compositionally biased region" description="Polar residues" evidence="9">
    <location>
        <begin position="696"/>
        <end position="706"/>
    </location>
</feature>
<dbReference type="PANTHER" id="PTHR47782:SF2">
    <property type="entry name" value="TRANSCRIPTION FACTOR, PUTATIVE (AFU_ORTHOLOGUE AFUA_4G12570)-RELATED"/>
    <property type="match status" value="1"/>
</dbReference>
<reference evidence="11 13" key="1">
    <citation type="submission" date="2020-01" db="EMBL/GenBank/DDBJ databases">
        <authorList>
            <consortium name="DOE Joint Genome Institute"/>
            <person name="Haridas S."/>
            <person name="Albert R."/>
            <person name="Binder M."/>
            <person name="Bloem J."/>
            <person name="Labutti K."/>
            <person name="Salamov A."/>
            <person name="Andreopoulos B."/>
            <person name="Baker S.E."/>
            <person name="Barry K."/>
            <person name="Bills G."/>
            <person name="Bluhm B.H."/>
            <person name="Cannon C."/>
            <person name="Castanera R."/>
            <person name="Culley D.E."/>
            <person name="Daum C."/>
            <person name="Ezra D."/>
            <person name="Gonzalez J.B."/>
            <person name="Henrissat B."/>
            <person name="Kuo A."/>
            <person name="Liang C."/>
            <person name="Lipzen A."/>
            <person name="Lutzoni F."/>
            <person name="Magnuson J."/>
            <person name="Mondo S."/>
            <person name="Nolan M."/>
            <person name="Ohm R."/>
            <person name="Pangilinan J."/>
            <person name="Park H.-J."/>
            <person name="Ramirez L."/>
            <person name="Alfaro M."/>
            <person name="Sun H."/>
            <person name="Tritt A."/>
            <person name="Yoshinaga Y."/>
            <person name="Zwiers L.-H."/>
            <person name="Turgeon B.G."/>
            <person name="Goodwin S.B."/>
            <person name="Spatafora J.W."/>
            <person name="Crous P.W."/>
            <person name="Grigoriev I.V."/>
        </authorList>
    </citation>
    <scope>NUCLEOTIDE SEQUENCE</scope>
    <source>
        <strain evidence="11 13">CBS 781.70</strain>
    </source>
</reference>
<dbReference type="InterPro" id="IPR001138">
    <property type="entry name" value="Zn2Cys6_DnaBD"/>
</dbReference>
<dbReference type="InterPro" id="IPR007219">
    <property type="entry name" value="XnlR_reg_dom"/>
</dbReference>
<dbReference type="InterPro" id="IPR052202">
    <property type="entry name" value="Yeast_MetPath_Reg"/>
</dbReference>
<keyword evidence="6" id="KW-0804">Transcription</keyword>
<evidence type="ECO:0000256" key="9">
    <source>
        <dbReference type="SAM" id="MobiDB-lite"/>
    </source>
</evidence>
<evidence type="ECO:0000256" key="4">
    <source>
        <dbReference type="ARBA" id="ARBA00023015"/>
    </source>
</evidence>
<dbReference type="GO" id="GO:0006351">
    <property type="term" value="P:DNA-templated transcription"/>
    <property type="evidence" value="ECO:0007669"/>
    <property type="project" value="InterPro"/>
</dbReference>
<feature type="compositionally biased region" description="Low complexity" evidence="9">
    <location>
        <begin position="765"/>
        <end position="775"/>
    </location>
</feature>
<dbReference type="Pfam" id="PF00172">
    <property type="entry name" value="Zn_clus"/>
    <property type="match status" value="1"/>
</dbReference>
<organism evidence="11">
    <name type="scientific">Eremomyces bilateralis CBS 781.70</name>
    <dbReference type="NCBI Taxonomy" id="1392243"/>
    <lineage>
        <taxon>Eukaryota</taxon>
        <taxon>Fungi</taxon>
        <taxon>Dikarya</taxon>
        <taxon>Ascomycota</taxon>
        <taxon>Pezizomycotina</taxon>
        <taxon>Dothideomycetes</taxon>
        <taxon>Dothideomycetes incertae sedis</taxon>
        <taxon>Eremomycetales</taxon>
        <taxon>Eremomycetaceae</taxon>
        <taxon>Eremomyces</taxon>
    </lineage>
</organism>
<dbReference type="PROSITE" id="PS00463">
    <property type="entry name" value="ZN2_CY6_FUNGAL_1"/>
    <property type="match status" value="1"/>
</dbReference>
<feature type="domain" description="Zn(2)-C6 fungal-type" evidence="10">
    <location>
        <begin position="35"/>
        <end position="67"/>
    </location>
</feature>
<keyword evidence="2" id="KW-0479">Metal-binding</keyword>
<evidence type="ECO:0000256" key="2">
    <source>
        <dbReference type="ARBA" id="ARBA00022723"/>
    </source>
</evidence>
<dbReference type="Pfam" id="PF04082">
    <property type="entry name" value="Fungal_trans"/>
    <property type="match status" value="1"/>
</dbReference>
<feature type="compositionally biased region" description="Polar residues" evidence="9">
    <location>
        <begin position="876"/>
        <end position="885"/>
    </location>
</feature>
<dbReference type="CDD" id="cd00067">
    <property type="entry name" value="GAL4"/>
    <property type="match status" value="1"/>
</dbReference>
<evidence type="ECO:0000259" key="10">
    <source>
        <dbReference type="PROSITE" id="PS50048"/>
    </source>
</evidence>
<evidence type="ECO:0000256" key="1">
    <source>
        <dbReference type="ARBA" id="ARBA00004123"/>
    </source>
</evidence>
<dbReference type="SMART" id="SM00066">
    <property type="entry name" value="GAL4"/>
    <property type="match status" value="1"/>
</dbReference>
<comment type="subcellular location">
    <subcellularLocation>
        <location evidence="1">Nucleus</location>
    </subcellularLocation>
</comment>
<dbReference type="PROSITE" id="PS50048">
    <property type="entry name" value="ZN2_CY6_FUNGAL_2"/>
    <property type="match status" value="1"/>
</dbReference>